<comment type="caution">
    <text evidence="1">The sequence shown here is derived from an EMBL/GenBank/DDBJ whole genome shotgun (WGS) entry which is preliminary data.</text>
</comment>
<dbReference type="EMBL" id="CALNXI010001753">
    <property type="protein sequence ID" value="CAH3176343.1"/>
    <property type="molecule type" value="Genomic_DNA"/>
</dbReference>
<keyword evidence="2" id="KW-1185">Reference proteome</keyword>
<sequence length="233" mass="25704">MKCLKNISLYNYPFTRKSENKAYFLNVESKRIPVYCHMEAAELGACGGGGWTLVMKIDGKKETFGYDAELWTDKEDHNPSAGKTLLDHQETKLPTYWSTPFTKICLAMKIDGQINSIVIDKHANSLYSLIADGVHRPTSLGRDTWKKLIGEQASLQLNCNREGFNSDVPSHSVSKARIGIIANEQNNCDSCDSRIGFGTGGTSGNHNTCGNWAHHGGDNGDKDIQAMGYILVQ</sequence>
<name>A0ABN8RDM8_9CNID</name>
<proteinExistence type="predicted"/>
<dbReference type="Proteomes" id="UP001159427">
    <property type="component" value="Unassembled WGS sequence"/>
</dbReference>
<reference evidence="1 2" key="1">
    <citation type="submission" date="2022-05" db="EMBL/GenBank/DDBJ databases">
        <authorList>
            <consortium name="Genoscope - CEA"/>
            <person name="William W."/>
        </authorList>
    </citation>
    <scope>NUCLEOTIDE SEQUENCE [LARGE SCALE GENOMIC DNA]</scope>
</reference>
<accession>A0ABN8RDM8</accession>
<gene>
    <name evidence="1" type="ORF">PEVE_00010599</name>
</gene>
<organism evidence="1 2">
    <name type="scientific">Porites evermanni</name>
    <dbReference type="NCBI Taxonomy" id="104178"/>
    <lineage>
        <taxon>Eukaryota</taxon>
        <taxon>Metazoa</taxon>
        <taxon>Cnidaria</taxon>
        <taxon>Anthozoa</taxon>
        <taxon>Hexacorallia</taxon>
        <taxon>Scleractinia</taxon>
        <taxon>Fungiina</taxon>
        <taxon>Poritidae</taxon>
        <taxon>Porites</taxon>
    </lineage>
</organism>
<evidence type="ECO:0000313" key="2">
    <source>
        <dbReference type="Proteomes" id="UP001159427"/>
    </source>
</evidence>
<protein>
    <submittedName>
        <fullName evidence="1">Uncharacterized protein</fullName>
    </submittedName>
</protein>
<evidence type="ECO:0000313" key="1">
    <source>
        <dbReference type="EMBL" id="CAH3176343.1"/>
    </source>
</evidence>